<evidence type="ECO:0000256" key="5">
    <source>
        <dbReference type="ARBA" id="ARBA00023194"/>
    </source>
</evidence>
<evidence type="ECO:0000259" key="11">
    <source>
        <dbReference type="PROSITE" id="PS52019"/>
    </source>
</evidence>
<dbReference type="SUPFAM" id="SSF51735">
    <property type="entry name" value="NAD(P)-binding Rossmann-fold domains"/>
    <property type="match status" value="2"/>
</dbReference>
<feature type="compositionally biased region" description="Gly residues" evidence="9">
    <location>
        <begin position="878"/>
        <end position="891"/>
    </location>
</feature>
<dbReference type="Pfam" id="PF22953">
    <property type="entry name" value="SpnB_Rossmann"/>
    <property type="match status" value="1"/>
</dbReference>
<dbReference type="PROSITE" id="PS52019">
    <property type="entry name" value="PKS_MFAS_DH"/>
    <property type="match status" value="1"/>
</dbReference>
<evidence type="ECO:0000256" key="3">
    <source>
        <dbReference type="ARBA" id="ARBA00022553"/>
    </source>
</evidence>
<dbReference type="InterPro" id="IPR009081">
    <property type="entry name" value="PP-bd_ACP"/>
</dbReference>
<reference evidence="12 13" key="1">
    <citation type="submission" date="2024-06" db="EMBL/GenBank/DDBJ databases">
        <title>The Natural Products Discovery Center: Release of the First 8490 Sequenced Strains for Exploring Actinobacteria Biosynthetic Diversity.</title>
        <authorList>
            <person name="Kalkreuter E."/>
            <person name="Kautsar S.A."/>
            <person name="Yang D."/>
            <person name="Bader C.D."/>
            <person name="Teijaro C.N."/>
            <person name="Fluegel L."/>
            <person name="Davis C.M."/>
            <person name="Simpson J.R."/>
            <person name="Lauterbach L."/>
            <person name="Steele A.D."/>
            <person name="Gui C."/>
            <person name="Meng S."/>
            <person name="Li G."/>
            <person name="Viehrig K."/>
            <person name="Ye F."/>
            <person name="Su P."/>
            <person name="Kiefer A.F."/>
            <person name="Nichols A."/>
            <person name="Cepeda A.J."/>
            <person name="Yan W."/>
            <person name="Fan B."/>
            <person name="Jiang Y."/>
            <person name="Adhikari A."/>
            <person name="Zheng C.-J."/>
            <person name="Schuster L."/>
            <person name="Cowan T.M."/>
            <person name="Smanski M.J."/>
            <person name="Chevrette M.G."/>
            <person name="De Carvalho L.P.S."/>
            <person name="Shen B."/>
        </authorList>
    </citation>
    <scope>NUCLEOTIDE SEQUENCE [LARGE SCALE GENOMIC DNA]</scope>
    <source>
        <strain evidence="12 13">NPDC000634</strain>
    </source>
</reference>
<evidence type="ECO:0000256" key="8">
    <source>
        <dbReference type="SAM" id="Coils"/>
    </source>
</evidence>
<dbReference type="Gene3D" id="3.40.366.10">
    <property type="entry name" value="Malonyl-Coenzyme A Acyl Carrier Protein, domain 2"/>
    <property type="match status" value="1"/>
</dbReference>
<feature type="region of interest" description="Disordered" evidence="9">
    <location>
        <begin position="1053"/>
        <end position="1099"/>
    </location>
</feature>
<keyword evidence="3" id="KW-0597">Phosphoprotein</keyword>
<feature type="domain" description="Carrier" evidence="10">
    <location>
        <begin position="929"/>
        <end position="1004"/>
    </location>
</feature>
<dbReference type="Gene3D" id="3.10.129.110">
    <property type="entry name" value="Polyketide synthase dehydratase"/>
    <property type="match status" value="1"/>
</dbReference>
<dbReference type="InterPro" id="IPR050091">
    <property type="entry name" value="PKS_NRPS_Biosynth_Enz"/>
</dbReference>
<sequence>EEPRTAVVSTVTGDWASGWQSPEYWVNQVRAAVRFSDAVRTVEESGVRTFLELGPDSVLTALAQQTLEADDTVLAPALRKDRPEAETLLTALAQLHVSGLDVDWSAYFADTGARRVDLPTYPFQRRRYWLDVPTVVGDAAGLGQVAASHPLLSAVVVSAETGAPVLTGRLAVDTHPWLADHAVLGSVLLPGTAYVEMALRAGQETGCTLLEELTQEAPLLLPERGGIAVQVVVGEADESGRRTVAVYSRADKPGDGEVWTRNASGVLAPEPAPAELDLEAWPPPGAQRVDVSGMYEDLAGLGYGYGPVFQGLKAAWRRGEELFAEISLPERAQADAAAFGLHPALLDAALHGERFFDEGQEDADRTALPFAWNGVTLHSTGAAMLRVRLTKPGPDAVALRITDVTGAPVATVESLVVREVSEQQLSAGAAGGRAASLFRVDWRALPASAVPASETPEGYVVVGAGLPGHRAVADLAELAAFGPVPPTVLLSASGLVGPAAEYDGVPARARAATGRLLTTLADWLNDRRYSDSRLVLVTTGAVMTGEESDAAVDCVQAPLWGVLRAAQAENPGRFTVVDLDGAEESVRSLPAALATGETELAVRRGSVLVPRYAETRPVNGGQPSPWDATGTVLVTGGTGLLGGLLARHLVAEHGVRHLVLTSRRGPDAPGARELCDELAGLGAEVRVAAVDVADRAALERLLAEIPEGHPLTGVVHAAGVMDNALVGAVSDEQVDRVLRPKADAAWHLHELTRDMNLRAFVLYSSAGGQVLPAGQATYAAANVFLDALAALRSSTGLPATALAWGLWAGTAGEGMELNENDLQRMRRSGVTELAFADGLALFDEALRLPEPLLVPIRLDRAALRGRTDEVPALLRDLTGGGPRDTGRGVGGDPLPSASGASAGSGGGAETGGDLVRRKFAGLADAERDRYLLELVRGHAAAVLGHRDTVGVTADRGFTELGLDSLGAIELRNRLQKATGLRLPATLMFDYPNSAALAAHLLEELADELTEAQEAASATGADDDTIRRTLRSIPPSRLREAGLLEALLKLAAQDGTQEETARTAPADPAPTPMASAPTASIQTMDVDDLVRAALSSGDPN</sequence>
<feature type="domain" description="PKS/mFAS DH" evidence="11">
    <location>
        <begin position="149"/>
        <end position="426"/>
    </location>
</feature>
<dbReference type="InterPro" id="IPR020806">
    <property type="entry name" value="PKS_PP-bd"/>
</dbReference>
<dbReference type="PANTHER" id="PTHR43775:SF51">
    <property type="entry name" value="INACTIVE PHENOLPHTHIOCEROL SYNTHESIS POLYKETIDE SYNTHASE TYPE I PKS1-RELATED"/>
    <property type="match status" value="1"/>
</dbReference>
<dbReference type="CDD" id="cd08956">
    <property type="entry name" value="KR_3_FAS_SDR_x"/>
    <property type="match status" value="1"/>
</dbReference>
<evidence type="ECO:0000256" key="6">
    <source>
        <dbReference type="ARBA" id="ARBA00023268"/>
    </source>
</evidence>
<accession>A0ABV1WD38</accession>
<dbReference type="PROSITE" id="PS00012">
    <property type="entry name" value="PHOSPHOPANTETHEINE"/>
    <property type="match status" value="1"/>
</dbReference>
<gene>
    <name evidence="12" type="ORF">ABT317_35500</name>
</gene>
<dbReference type="Gene3D" id="1.10.1200.10">
    <property type="entry name" value="ACP-like"/>
    <property type="match status" value="1"/>
</dbReference>
<dbReference type="InterPro" id="IPR014043">
    <property type="entry name" value="Acyl_transferase_dom"/>
</dbReference>
<evidence type="ECO:0000256" key="9">
    <source>
        <dbReference type="SAM" id="MobiDB-lite"/>
    </source>
</evidence>
<organism evidence="12 13">
    <name type="scientific">Streptomyces carpinensis</name>
    <dbReference type="NCBI Taxonomy" id="66369"/>
    <lineage>
        <taxon>Bacteria</taxon>
        <taxon>Bacillati</taxon>
        <taxon>Actinomycetota</taxon>
        <taxon>Actinomycetes</taxon>
        <taxon>Kitasatosporales</taxon>
        <taxon>Streptomycetaceae</taxon>
        <taxon>Streptomyces</taxon>
    </lineage>
</organism>
<dbReference type="InterPro" id="IPR055123">
    <property type="entry name" value="SpnB-like_Rossmann"/>
</dbReference>
<evidence type="ECO:0000313" key="12">
    <source>
        <dbReference type="EMBL" id="MER6982139.1"/>
    </source>
</evidence>
<name>A0ABV1WD38_9ACTN</name>
<comment type="caution">
    <text evidence="12">The sequence shown here is derived from an EMBL/GenBank/DDBJ whole genome shotgun (WGS) entry which is preliminary data.</text>
</comment>
<dbReference type="Pfam" id="PF00550">
    <property type="entry name" value="PP-binding"/>
    <property type="match status" value="1"/>
</dbReference>
<dbReference type="InterPro" id="IPR057326">
    <property type="entry name" value="KR_dom"/>
</dbReference>
<dbReference type="GO" id="GO:0016874">
    <property type="term" value="F:ligase activity"/>
    <property type="evidence" value="ECO:0007669"/>
    <property type="project" value="UniProtKB-KW"/>
</dbReference>
<dbReference type="InterPro" id="IPR036291">
    <property type="entry name" value="NAD(P)-bd_dom_sf"/>
</dbReference>
<keyword evidence="4" id="KW-0808">Transferase</keyword>
<evidence type="ECO:0000256" key="4">
    <source>
        <dbReference type="ARBA" id="ARBA00022679"/>
    </source>
</evidence>
<dbReference type="InterPro" id="IPR049900">
    <property type="entry name" value="PKS_mFAS_DH"/>
</dbReference>
<dbReference type="Gene3D" id="3.40.50.720">
    <property type="entry name" value="NAD(P)-binding Rossmann-like Domain"/>
    <property type="match status" value="1"/>
</dbReference>
<dbReference type="SUPFAM" id="SSF52151">
    <property type="entry name" value="FabD/lysophospholipase-like"/>
    <property type="match status" value="1"/>
</dbReference>
<proteinExistence type="predicted"/>
<feature type="region of interest" description="Disordered" evidence="9">
    <location>
        <begin position="874"/>
        <end position="909"/>
    </location>
</feature>
<dbReference type="InterPro" id="IPR036736">
    <property type="entry name" value="ACP-like_sf"/>
</dbReference>
<dbReference type="EC" id="6.4.-.-" evidence="12"/>
<dbReference type="Pfam" id="PF00698">
    <property type="entry name" value="Acyl_transf_1"/>
    <property type="match status" value="1"/>
</dbReference>
<dbReference type="PROSITE" id="PS50075">
    <property type="entry name" value="CARRIER"/>
    <property type="match status" value="1"/>
</dbReference>
<dbReference type="InterPro" id="IPR001227">
    <property type="entry name" value="Ac_transferase_dom_sf"/>
</dbReference>
<dbReference type="SMART" id="SM00823">
    <property type="entry name" value="PKS_PP"/>
    <property type="match status" value="1"/>
</dbReference>
<evidence type="ECO:0000256" key="1">
    <source>
        <dbReference type="ARBA" id="ARBA00004792"/>
    </source>
</evidence>
<evidence type="ECO:0000259" key="10">
    <source>
        <dbReference type="PROSITE" id="PS50075"/>
    </source>
</evidence>
<feature type="region of interest" description="C-terminal hotdog fold" evidence="7">
    <location>
        <begin position="286"/>
        <end position="426"/>
    </location>
</feature>
<dbReference type="InterPro" id="IPR049551">
    <property type="entry name" value="PKS_DH_C"/>
</dbReference>
<evidence type="ECO:0000256" key="2">
    <source>
        <dbReference type="ARBA" id="ARBA00022450"/>
    </source>
</evidence>
<evidence type="ECO:0000313" key="13">
    <source>
        <dbReference type="Proteomes" id="UP001458415"/>
    </source>
</evidence>
<evidence type="ECO:0000256" key="7">
    <source>
        <dbReference type="PROSITE-ProRule" id="PRU01363"/>
    </source>
</evidence>
<dbReference type="InterPro" id="IPR016035">
    <property type="entry name" value="Acyl_Trfase/lysoPLipase"/>
</dbReference>
<feature type="active site" description="Proton donor; for dehydratase activity" evidence="7">
    <location>
        <position position="347"/>
    </location>
</feature>
<dbReference type="InterPro" id="IPR049552">
    <property type="entry name" value="PKS_DH_N"/>
</dbReference>
<dbReference type="SMART" id="SM00826">
    <property type="entry name" value="PKS_DH"/>
    <property type="match status" value="1"/>
</dbReference>
<dbReference type="Pfam" id="PF14765">
    <property type="entry name" value="PS-DH"/>
    <property type="match status" value="1"/>
</dbReference>
<dbReference type="InterPro" id="IPR013968">
    <property type="entry name" value="PKS_KR"/>
</dbReference>
<dbReference type="InterPro" id="IPR042104">
    <property type="entry name" value="PKS_dehydratase_sf"/>
</dbReference>
<keyword evidence="2" id="KW-0596">Phosphopantetheine</keyword>
<feature type="active site" description="Proton acceptor; for dehydratase activity" evidence="7">
    <location>
        <position position="181"/>
    </location>
</feature>
<dbReference type="Pfam" id="PF08659">
    <property type="entry name" value="KR"/>
    <property type="match status" value="1"/>
</dbReference>
<feature type="compositionally biased region" description="Low complexity" evidence="9">
    <location>
        <begin position="892"/>
        <end position="901"/>
    </location>
</feature>
<dbReference type="PANTHER" id="PTHR43775">
    <property type="entry name" value="FATTY ACID SYNTHASE"/>
    <property type="match status" value="1"/>
</dbReference>
<feature type="coiled-coil region" evidence="8">
    <location>
        <begin position="994"/>
        <end position="1021"/>
    </location>
</feature>
<dbReference type="EMBL" id="JBEPCU010000947">
    <property type="protein sequence ID" value="MER6982139.1"/>
    <property type="molecule type" value="Genomic_DNA"/>
</dbReference>
<comment type="pathway">
    <text evidence="1">Antibiotic biosynthesis.</text>
</comment>
<protein>
    <submittedName>
        <fullName evidence="12">Type I polyketide synthase</fullName>
        <ecNumber evidence="12">6.4.-.-</ecNumber>
    </submittedName>
</protein>
<dbReference type="Proteomes" id="UP001458415">
    <property type="component" value="Unassembled WGS sequence"/>
</dbReference>
<keyword evidence="6" id="KW-0511">Multifunctional enzyme</keyword>
<feature type="non-terminal residue" evidence="12">
    <location>
        <position position="1"/>
    </location>
</feature>
<dbReference type="Gene3D" id="3.30.70.3290">
    <property type="match status" value="1"/>
</dbReference>
<keyword evidence="5" id="KW-0045">Antibiotic biosynthesis</keyword>
<dbReference type="InterPro" id="IPR006162">
    <property type="entry name" value="Ppantetheine_attach_site"/>
</dbReference>
<keyword evidence="13" id="KW-1185">Reference proteome</keyword>
<feature type="compositionally biased region" description="Low complexity" evidence="9">
    <location>
        <begin position="1061"/>
        <end position="1078"/>
    </location>
</feature>
<dbReference type="SUPFAM" id="SSF47336">
    <property type="entry name" value="ACP-like"/>
    <property type="match status" value="1"/>
</dbReference>
<dbReference type="InterPro" id="IPR020807">
    <property type="entry name" value="PKS_DH"/>
</dbReference>
<keyword evidence="12" id="KW-0436">Ligase</keyword>
<dbReference type="SMART" id="SM01294">
    <property type="entry name" value="PKS_PP_betabranch"/>
    <property type="match status" value="1"/>
</dbReference>
<dbReference type="SMART" id="SM00822">
    <property type="entry name" value="PKS_KR"/>
    <property type="match status" value="1"/>
</dbReference>
<feature type="region of interest" description="N-terminal hotdog fold" evidence="7">
    <location>
        <begin position="149"/>
        <end position="274"/>
    </location>
</feature>
<dbReference type="Pfam" id="PF21089">
    <property type="entry name" value="PKS_DH_N"/>
    <property type="match status" value="1"/>
</dbReference>
<keyword evidence="8" id="KW-0175">Coiled coil</keyword>